<dbReference type="Gene3D" id="3.90.550.10">
    <property type="entry name" value="Spore Coat Polysaccharide Biosynthesis Protein SpsA, Chain A"/>
    <property type="match status" value="1"/>
</dbReference>
<proteinExistence type="predicted"/>
<organism evidence="1">
    <name type="scientific">marine metagenome</name>
    <dbReference type="NCBI Taxonomy" id="408172"/>
    <lineage>
        <taxon>unclassified sequences</taxon>
        <taxon>metagenomes</taxon>
        <taxon>ecological metagenomes</taxon>
    </lineage>
</organism>
<evidence type="ECO:0000313" key="1">
    <source>
        <dbReference type="EMBL" id="SVA57982.1"/>
    </source>
</evidence>
<dbReference type="AlphaFoldDB" id="A0A381X075"/>
<dbReference type="SUPFAM" id="SSF53448">
    <property type="entry name" value="Nucleotide-diphospho-sugar transferases"/>
    <property type="match status" value="1"/>
</dbReference>
<protein>
    <submittedName>
        <fullName evidence="1">Uncharacterized protein</fullName>
    </submittedName>
</protein>
<dbReference type="EMBL" id="UINC01013415">
    <property type="protein sequence ID" value="SVA57982.1"/>
    <property type="molecule type" value="Genomic_DNA"/>
</dbReference>
<sequence>DKGLKQTTEEYVTVLSADDKVLSGLFEKSMSLLGRYPTAGICSSLTRLIDSNGKDLGILPSPEIRRIPSYLSPEEVRIILNNTGMFATGNTTFYKRESLLEFWCLAEELQAFWDGFMAHAIALKYGACFIPEPLAAWRKMDTGWSQATRKDISQGIFMVDKFSHIMRSEESNLFPEKFLWRYRRIELSDLGRRITASLIEQHQKTLKETSLLSEQHHSFWFQIQITFLKMCFKLTELTLRLHLRSTYGLDKQRVINKILSLLGKNSV</sequence>
<gene>
    <name evidence="1" type="ORF">METZ01_LOCUS110836</name>
</gene>
<accession>A0A381X075</accession>
<feature type="non-terminal residue" evidence="1">
    <location>
        <position position="1"/>
    </location>
</feature>
<reference evidence="1" key="1">
    <citation type="submission" date="2018-05" db="EMBL/GenBank/DDBJ databases">
        <authorList>
            <person name="Lanie J.A."/>
            <person name="Ng W.-L."/>
            <person name="Kazmierczak K.M."/>
            <person name="Andrzejewski T.M."/>
            <person name="Davidsen T.M."/>
            <person name="Wayne K.J."/>
            <person name="Tettelin H."/>
            <person name="Glass J.I."/>
            <person name="Rusch D."/>
            <person name="Podicherti R."/>
            <person name="Tsui H.-C.T."/>
            <person name="Winkler M.E."/>
        </authorList>
    </citation>
    <scope>NUCLEOTIDE SEQUENCE</scope>
</reference>
<name>A0A381X075_9ZZZZ</name>
<dbReference type="InterPro" id="IPR029044">
    <property type="entry name" value="Nucleotide-diphossugar_trans"/>
</dbReference>